<evidence type="ECO:0000256" key="10">
    <source>
        <dbReference type="SAM" id="MobiDB-lite"/>
    </source>
</evidence>
<dbReference type="PANTHER" id="PTHR24350">
    <property type="entry name" value="SERINE/THREONINE-PROTEIN KINASE IAL-RELATED"/>
    <property type="match status" value="1"/>
</dbReference>
<dbReference type="EMBL" id="JAFJZO010000036">
    <property type="protein sequence ID" value="KAG5490419.1"/>
    <property type="molecule type" value="Genomic_DNA"/>
</dbReference>
<reference evidence="12 13" key="1">
    <citation type="submission" date="2021-02" db="EMBL/GenBank/DDBJ databases">
        <title>Porcisia hertigi Genome sequencing and assembly.</title>
        <authorList>
            <person name="Almutairi H."/>
            <person name="Gatherer D."/>
        </authorList>
    </citation>
    <scope>NUCLEOTIDE SEQUENCE [LARGE SCALE GENOMIC DNA]</scope>
    <source>
        <strain evidence="12 13">C119</strain>
    </source>
</reference>
<evidence type="ECO:0000256" key="7">
    <source>
        <dbReference type="PIRSR" id="PIRSR630616-2"/>
    </source>
</evidence>
<dbReference type="AlphaFoldDB" id="A0A836HFA4"/>
<keyword evidence="4" id="KW-0418">Kinase</keyword>
<dbReference type="FunFam" id="3.30.200.20:FF:000042">
    <property type="entry name" value="Aurora kinase A"/>
    <property type="match status" value="1"/>
</dbReference>
<feature type="binding site" evidence="7">
    <location>
        <begin position="367"/>
        <end position="368"/>
    </location>
    <ligand>
        <name>ATP</name>
        <dbReference type="ChEBI" id="CHEBI:30616"/>
    </ligand>
</feature>
<evidence type="ECO:0000259" key="11">
    <source>
        <dbReference type="PROSITE" id="PS50011"/>
    </source>
</evidence>
<gene>
    <name evidence="12" type="ORF">JKF63_00539</name>
</gene>
<evidence type="ECO:0000256" key="5">
    <source>
        <dbReference type="ARBA" id="ARBA00022840"/>
    </source>
</evidence>
<proteinExistence type="predicted"/>
<keyword evidence="1" id="KW-0723">Serine/threonine-protein kinase</keyword>
<keyword evidence="3 7" id="KW-0547">Nucleotide-binding</keyword>
<accession>A0A836HFA4</accession>
<keyword evidence="5 7" id="KW-0067">ATP-binding</keyword>
<evidence type="ECO:0000256" key="4">
    <source>
        <dbReference type="ARBA" id="ARBA00022777"/>
    </source>
</evidence>
<dbReference type="InterPro" id="IPR030616">
    <property type="entry name" value="Aur-like"/>
</dbReference>
<dbReference type="Pfam" id="PF00069">
    <property type="entry name" value="Pkinase"/>
    <property type="match status" value="1"/>
</dbReference>
<keyword evidence="2" id="KW-0808">Transferase</keyword>
<evidence type="ECO:0000256" key="6">
    <source>
        <dbReference type="PIRSR" id="PIRSR630616-1"/>
    </source>
</evidence>
<dbReference type="Gene3D" id="1.10.510.10">
    <property type="entry name" value="Transferase(Phosphotransferase) domain 1"/>
    <property type="match status" value="1"/>
</dbReference>
<dbReference type="GeneID" id="94286667"/>
<sequence>MSLQRHALMRLRTREDSRLCASPGPSVQDVTQICTPLLETVSNFAREEENEEEPYVKRQHAEPACRREPDKGSSSVVRGTAAKAIAIDVPLYCISTPSSGGEPLSAAGRPISSARCPVVAAAVATRGARVGPPGSSALRNLNGGETASSLAAACAHPVGHFTATAGLCSALSGAASPPLSTSSSSPVSACLGSDLVSASSQPSLVSAVPVATPGLSMRLPVSSTSHRIHQHELSPADFCREEVLGEGSYSIVTLATHRTSGLLFALKEIDRNRLRWRPLEAQLRWEINLQRTLRHPHIVRLYSYFITSDSISLVLEYCSGGTLLSRLRAAPQHRFSEKQASRYIRHVAKALVHLHGLGVAHRDLKLENVLVDADDIAKLADFGWSRPVVQSLSTTRPVAAAQIPGDGNDVRVDGELTEEETEGRRTVCGTLDYLSPEMVSGQAHSSKTDVWSLGVMLAEMLTGTPPFYCDSVQQTLHAIQQLPPNLTGSKFVHRGPGLTSKTNSVTDSASTTPNDFVTLTDGVLALIHAMLQKDPVARPTMSEVVRHPWLQKKNF</sequence>
<dbReference type="PROSITE" id="PS00107">
    <property type="entry name" value="PROTEIN_KINASE_ATP"/>
    <property type="match status" value="1"/>
</dbReference>
<evidence type="ECO:0000313" key="13">
    <source>
        <dbReference type="Proteomes" id="UP000674318"/>
    </source>
</evidence>
<dbReference type="OrthoDB" id="377346at2759"/>
<comment type="caution">
    <text evidence="12">The sequence shown here is derived from an EMBL/GenBank/DDBJ whole genome shotgun (WGS) entry which is preliminary data.</text>
</comment>
<feature type="cross-link" description="Glycyl lysine isopeptide (Lys-Gly) (interchain with G-Cter in SUMO2)" evidence="8">
    <location>
        <position position="365"/>
    </location>
</feature>
<keyword evidence="13" id="KW-1185">Reference proteome</keyword>
<evidence type="ECO:0000256" key="1">
    <source>
        <dbReference type="ARBA" id="ARBA00022527"/>
    </source>
</evidence>
<feature type="region of interest" description="Disordered" evidence="10">
    <location>
        <begin position="46"/>
        <end position="76"/>
    </location>
</feature>
<feature type="domain" description="Protein kinase" evidence="11">
    <location>
        <begin position="238"/>
        <end position="550"/>
    </location>
</feature>
<dbReference type="GO" id="GO:0005524">
    <property type="term" value="F:ATP binding"/>
    <property type="evidence" value="ECO:0007669"/>
    <property type="project" value="UniProtKB-UniRule"/>
</dbReference>
<evidence type="ECO:0000256" key="9">
    <source>
        <dbReference type="PROSITE-ProRule" id="PRU10141"/>
    </source>
</evidence>
<dbReference type="SMART" id="SM00220">
    <property type="entry name" value="S_TKc"/>
    <property type="match status" value="1"/>
</dbReference>
<dbReference type="InterPro" id="IPR011009">
    <property type="entry name" value="Kinase-like_dom_sf"/>
</dbReference>
<dbReference type="InterPro" id="IPR000719">
    <property type="entry name" value="Prot_kinase_dom"/>
</dbReference>
<dbReference type="InterPro" id="IPR017441">
    <property type="entry name" value="Protein_kinase_ATP_BS"/>
</dbReference>
<evidence type="ECO:0000256" key="8">
    <source>
        <dbReference type="PIRSR" id="PIRSR630616-3"/>
    </source>
</evidence>
<feature type="binding site" evidence="7 9">
    <location>
        <position position="267"/>
    </location>
    <ligand>
        <name>ATP</name>
        <dbReference type="ChEBI" id="CHEBI:30616"/>
    </ligand>
</feature>
<dbReference type="PROSITE" id="PS00108">
    <property type="entry name" value="PROTEIN_KINASE_ST"/>
    <property type="match status" value="1"/>
</dbReference>
<dbReference type="Gene3D" id="3.30.200.20">
    <property type="entry name" value="Phosphorylase Kinase, domain 1"/>
    <property type="match status" value="1"/>
</dbReference>
<name>A0A836HFA4_9TRYP</name>
<evidence type="ECO:0000256" key="2">
    <source>
        <dbReference type="ARBA" id="ARBA00022679"/>
    </source>
</evidence>
<feature type="binding site" evidence="7">
    <location>
        <position position="381"/>
    </location>
    <ligand>
        <name>ATP</name>
        <dbReference type="ChEBI" id="CHEBI:30616"/>
    </ligand>
</feature>
<protein>
    <recommendedName>
        <fullName evidence="11">Protein kinase domain-containing protein</fullName>
    </recommendedName>
</protein>
<evidence type="ECO:0000256" key="3">
    <source>
        <dbReference type="ARBA" id="ARBA00022741"/>
    </source>
</evidence>
<dbReference type="InterPro" id="IPR008271">
    <property type="entry name" value="Ser/Thr_kinase_AS"/>
</dbReference>
<dbReference type="Proteomes" id="UP000674318">
    <property type="component" value="Unassembled WGS sequence"/>
</dbReference>
<dbReference type="GO" id="GO:0004674">
    <property type="term" value="F:protein serine/threonine kinase activity"/>
    <property type="evidence" value="ECO:0007669"/>
    <property type="project" value="UniProtKB-KW"/>
</dbReference>
<feature type="compositionally biased region" description="Basic and acidic residues" evidence="10">
    <location>
        <begin position="54"/>
        <end position="71"/>
    </location>
</feature>
<dbReference type="RefSeq" id="XP_067752747.1">
    <property type="nucleotide sequence ID" value="XM_067896590.1"/>
</dbReference>
<dbReference type="PROSITE" id="PS50011">
    <property type="entry name" value="PROTEIN_KINASE_DOM"/>
    <property type="match status" value="1"/>
</dbReference>
<feature type="active site" description="Proton acceptor" evidence="6">
    <location>
        <position position="363"/>
    </location>
</feature>
<dbReference type="SUPFAM" id="SSF56112">
    <property type="entry name" value="Protein kinase-like (PK-like)"/>
    <property type="match status" value="1"/>
</dbReference>
<evidence type="ECO:0000313" key="12">
    <source>
        <dbReference type="EMBL" id="KAG5490419.1"/>
    </source>
</evidence>
<dbReference type="KEGG" id="phet:94286667"/>
<organism evidence="12 13">
    <name type="scientific">Porcisia hertigi</name>
    <dbReference type="NCBI Taxonomy" id="2761500"/>
    <lineage>
        <taxon>Eukaryota</taxon>
        <taxon>Discoba</taxon>
        <taxon>Euglenozoa</taxon>
        <taxon>Kinetoplastea</taxon>
        <taxon>Metakinetoplastina</taxon>
        <taxon>Trypanosomatida</taxon>
        <taxon>Trypanosomatidae</taxon>
        <taxon>Leishmaniinae</taxon>
        <taxon>Porcisia</taxon>
    </lineage>
</organism>